<comment type="similarity">
    <text evidence="1">Belongs to the ABC transporter superfamily.</text>
</comment>
<accession>A0A087AZS1</accession>
<dbReference type="InterPro" id="IPR003439">
    <property type="entry name" value="ABC_transporter-like_ATP-bd"/>
</dbReference>
<dbReference type="InterPro" id="IPR003593">
    <property type="entry name" value="AAA+_ATPase"/>
</dbReference>
<dbReference type="AlphaFoldDB" id="A0A087AZS1"/>
<dbReference type="PANTHER" id="PTHR46743">
    <property type="entry name" value="TEICHOIC ACIDS EXPORT ATP-BINDING PROTEIN TAGH"/>
    <property type="match status" value="1"/>
</dbReference>
<evidence type="ECO:0000256" key="4">
    <source>
        <dbReference type="ARBA" id="ARBA00022840"/>
    </source>
</evidence>
<dbReference type="InterPro" id="IPR015860">
    <property type="entry name" value="ABC_transpr_TagH-like"/>
</dbReference>
<dbReference type="GO" id="GO:0140359">
    <property type="term" value="F:ABC-type transporter activity"/>
    <property type="evidence" value="ECO:0007669"/>
    <property type="project" value="InterPro"/>
</dbReference>
<dbReference type="InterPro" id="IPR017871">
    <property type="entry name" value="ABC_transporter-like_CS"/>
</dbReference>
<dbReference type="Pfam" id="PF00005">
    <property type="entry name" value="ABC_tran"/>
    <property type="match status" value="1"/>
</dbReference>
<keyword evidence="4 6" id="KW-0067">ATP-binding</keyword>
<dbReference type="SMART" id="SM00382">
    <property type="entry name" value="AAA"/>
    <property type="match status" value="1"/>
</dbReference>
<dbReference type="SUPFAM" id="SSF52540">
    <property type="entry name" value="P-loop containing nucleoside triphosphate hydrolases"/>
    <property type="match status" value="1"/>
</dbReference>
<evidence type="ECO:0000256" key="1">
    <source>
        <dbReference type="ARBA" id="ARBA00005417"/>
    </source>
</evidence>
<dbReference type="InterPro" id="IPR050683">
    <property type="entry name" value="Bact_Polysacc_Export_ATP-bd"/>
</dbReference>
<dbReference type="PROSITE" id="PS00211">
    <property type="entry name" value="ABC_TRANSPORTER_1"/>
    <property type="match status" value="1"/>
</dbReference>
<keyword evidence="2" id="KW-0813">Transport</keyword>
<dbReference type="GO" id="GO:0016020">
    <property type="term" value="C:membrane"/>
    <property type="evidence" value="ECO:0007669"/>
    <property type="project" value="InterPro"/>
</dbReference>
<evidence type="ECO:0000259" key="5">
    <source>
        <dbReference type="PROSITE" id="PS50893"/>
    </source>
</evidence>
<dbReference type="CDD" id="cd03220">
    <property type="entry name" value="ABC_KpsT_Wzt"/>
    <property type="match status" value="1"/>
</dbReference>
<comment type="caution">
    <text evidence="6">The sequence shown here is derived from an EMBL/GenBank/DDBJ whole genome shotgun (WGS) entry which is preliminary data.</text>
</comment>
<dbReference type="Proteomes" id="UP000029067">
    <property type="component" value="Unassembled WGS sequence"/>
</dbReference>
<dbReference type="EC" id="3.6.3.40" evidence="6"/>
<sequence length="451" mass="50771">MAQYVTDVTRADGDEAVGMHNYMDQPVVLDVEHVEKWFKLPTEQASGLKQAFINWTRGIKGYKEQRVLKDITFQVHQGEFFGIVGRNGGGKSTLLKIISQIYMPNRGKVSVQGKLVPFIELGVGFNPELTGRENVYLNGALLGFTPEEVDGMYDDIVEFAELGEFMDQKLKNYSSGMQVRLAFSVAIKAQGDILVLDEVLAVGDEAFQRKCDDFFTQIRKDPTKTVILVTHDMSAVKRYCTRAMFIEDGEVAVIGDKASVAERYTLSNLEAERQEQAERRKRLETEEDGVVYPNGLNARCPILRTYPVDKAMVSGAERFRFAVEYQYDEPGDFYLAIAMHDIRRGGITYDTGPKRFKMEQHGHHTVYFELPVELFNDGEFRLLTSLRIPQPDNDTMTDAVAVALDDNACTFVVRDKRNTSNYALLSDRAMTIVPISPEEALGETAEESTVA</sequence>
<dbReference type="STRING" id="1688.BCUN_2136"/>
<evidence type="ECO:0000256" key="3">
    <source>
        <dbReference type="ARBA" id="ARBA00022741"/>
    </source>
</evidence>
<keyword evidence="6" id="KW-0378">Hydrolase</keyword>
<dbReference type="GO" id="GO:0005524">
    <property type="term" value="F:ATP binding"/>
    <property type="evidence" value="ECO:0007669"/>
    <property type="project" value="UniProtKB-KW"/>
</dbReference>
<feature type="domain" description="ABC transporter" evidence="5">
    <location>
        <begin position="48"/>
        <end position="273"/>
    </location>
</feature>
<dbReference type="EMBL" id="JGYV01000005">
    <property type="protein sequence ID" value="KFI64271.1"/>
    <property type="molecule type" value="Genomic_DNA"/>
</dbReference>
<evidence type="ECO:0000313" key="6">
    <source>
        <dbReference type="EMBL" id="KFI64271.1"/>
    </source>
</evidence>
<gene>
    <name evidence="6" type="ORF">BCUN_2136</name>
</gene>
<dbReference type="Gene3D" id="3.40.50.300">
    <property type="entry name" value="P-loop containing nucleotide triphosphate hydrolases"/>
    <property type="match status" value="1"/>
</dbReference>
<keyword evidence="7" id="KW-1185">Reference proteome</keyword>
<name>A0A087AZS1_9BIFI</name>
<keyword evidence="3" id="KW-0547">Nucleotide-binding</keyword>
<dbReference type="InterPro" id="IPR027417">
    <property type="entry name" value="P-loop_NTPase"/>
</dbReference>
<organism evidence="6 7">
    <name type="scientific">Bifidobacterium cuniculi</name>
    <dbReference type="NCBI Taxonomy" id="1688"/>
    <lineage>
        <taxon>Bacteria</taxon>
        <taxon>Bacillati</taxon>
        <taxon>Actinomycetota</taxon>
        <taxon>Actinomycetes</taxon>
        <taxon>Bifidobacteriales</taxon>
        <taxon>Bifidobacteriaceae</taxon>
        <taxon>Bifidobacterium</taxon>
    </lineage>
</organism>
<evidence type="ECO:0000256" key="2">
    <source>
        <dbReference type="ARBA" id="ARBA00022448"/>
    </source>
</evidence>
<protein>
    <submittedName>
        <fullName evidence="6">Polysaccharide ABC transporter, ATP-binding protein</fullName>
        <ecNumber evidence="6">3.6.3.40</ecNumber>
    </submittedName>
</protein>
<dbReference type="eggNOG" id="COG1134">
    <property type="taxonomic scope" value="Bacteria"/>
</dbReference>
<proteinExistence type="inferred from homology"/>
<evidence type="ECO:0000313" key="7">
    <source>
        <dbReference type="Proteomes" id="UP000029067"/>
    </source>
</evidence>
<dbReference type="PANTHER" id="PTHR46743:SF2">
    <property type="entry name" value="TEICHOIC ACIDS EXPORT ATP-BINDING PROTEIN TAGH"/>
    <property type="match status" value="1"/>
</dbReference>
<dbReference type="PROSITE" id="PS50893">
    <property type="entry name" value="ABC_TRANSPORTER_2"/>
    <property type="match status" value="1"/>
</dbReference>
<dbReference type="GO" id="GO:0016887">
    <property type="term" value="F:ATP hydrolysis activity"/>
    <property type="evidence" value="ECO:0007669"/>
    <property type="project" value="InterPro"/>
</dbReference>
<reference evidence="6 7" key="1">
    <citation type="submission" date="2014-03" db="EMBL/GenBank/DDBJ databases">
        <title>Genomics of Bifidobacteria.</title>
        <authorList>
            <person name="Ventura M."/>
            <person name="Milani C."/>
            <person name="Lugli G.A."/>
        </authorList>
    </citation>
    <scope>NUCLEOTIDE SEQUENCE [LARGE SCALE GENOMIC DNA]</scope>
    <source>
        <strain evidence="6 7">LMG 10738</strain>
    </source>
</reference>